<dbReference type="AlphaFoldDB" id="A0A4Q0IAF7"/>
<organism evidence="1 2">
    <name type="scientific">Acetivibrio mesophilus</name>
    <dbReference type="NCBI Taxonomy" id="2487273"/>
    <lineage>
        <taxon>Bacteria</taxon>
        <taxon>Bacillati</taxon>
        <taxon>Bacillota</taxon>
        <taxon>Clostridia</taxon>
        <taxon>Eubacteriales</taxon>
        <taxon>Oscillospiraceae</taxon>
        <taxon>Acetivibrio</taxon>
    </lineage>
</organism>
<evidence type="ECO:0000313" key="2">
    <source>
        <dbReference type="Proteomes" id="UP000289166"/>
    </source>
</evidence>
<dbReference type="EMBL" id="RLII01000003">
    <property type="protein sequence ID" value="RXE60032.1"/>
    <property type="molecule type" value="Genomic_DNA"/>
</dbReference>
<gene>
    <name evidence="1" type="ORF">EFD62_04565</name>
</gene>
<protein>
    <submittedName>
        <fullName evidence="1">Uncharacterized protein</fullName>
    </submittedName>
</protein>
<comment type="caution">
    <text evidence="1">The sequence shown here is derived from an EMBL/GenBank/DDBJ whole genome shotgun (WGS) entry which is preliminary data.</text>
</comment>
<dbReference type="Pfam" id="PF24172">
    <property type="entry name" value="CdiI_ImmP"/>
    <property type="match status" value="1"/>
</dbReference>
<sequence>MICVARIIWNRVGWGKVNNKYRINDIYRILEILKSNLLDINDNVLILWNEATLPVVETKLNKVLENIHDVTAVGFDTWICGSTY</sequence>
<keyword evidence="2" id="KW-1185">Reference proteome</keyword>
<name>A0A4Q0IAF7_9FIRM</name>
<dbReference type="OrthoDB" id="6565706at2"/>
<dbReference type="Proteomes" id="UP000289166">
    <property type="component" value="Unassembled WGS sequence"/>
</dbReference>
<accession>A0A4Q0IAF7</accession>
<evidence type="ECO:0000313" key="1">
    <source>
        <dbReference type="EMBL" id="RXE60032.1"/>
    </source>
</evidence>
<dbReference type="RefSeq" id="WP_069193304.1">
    <property type="nucleotide sequence ID" value="NZ_RLII01000003.1"/>
</dbReference>
<proteinExistence type="predicted"/>
<dbReference type="InterPro" id="IPR049585">
    <property type="entry name" value="CdiI_EcoliA0-like"/>
</dbReference>
<reference evidence="2" key="1">
    <citation type="submission" date="2018-11" db="EMBL/GenBank/DDBJ databases">
        <title>Genome sequencing of a novel mesophilic and cellulolytic organism within the genus Hungateiclostridium.</title>
        <authorList>
            <person name="Rettenmaier R."/>
            <person name="Liebl W."/>
            <person name="Zverlov V."/>
        </authorList>
    </citation>
    <scope>NUCLEOTIDE SEQUENCE [LARGE SCALE GENOMIC DNA]</scope>
    <source>
        <strain evidence="2">N2K1</strain>
    </source>
</reference>